<dbReference type="InterPro" id="IPR023827">
    <property type="entry name" value="Peptidase_S8_Asp-AS"/>
</dbReference>
<keyword evidence="3" id="KW-0479">Metal-binding</keyword>
<dbReference type="PROSITE" id="PS00137">
    <property type="entry name" value="SUBTILASE_HIS"/>
    <property type="match status" value="1"/>
</dbReference>
<dbReference type="Pfam" id="PF00082">
    <property type="entry name" value="Peptidase_S8"/>
    <property type="match status" value="1"/>
</dbReference>
<feature type="active site" description="Charge relay system" evidence="6">
    <location>
        <position position="178"/>
    </location>
</feature>
<evidence type="ECO:0000256" key="4">
    <source>
        <dbReference type="ARBA" id="ARBA00022801"/>
    </source>
</evidence>
<dbReference type="SUPFAM" id="SSF52743">
    <property type="entry name" value="Subtilisin-like"/>
    <property type="match status" value="1"/>
</dbReference>
<name>A0ABU5ZH82_9BACL</name>
<dbReference type="InterPro" id="IPR000209">
    <property type="entry name" value="Peptidase_S8/S53_dom"/>
</dbReference>
<comment type="similarity">
    <text evidence="1 6">Belongs to the peptidase S8 family.</text>
</comment>
<dbReference type="InterPro" id="IPR050131">
    <property type="entry name" value="Peptidase_S8_subtilisin-like"/>
</dbReference>
<dbReference type="RefSeq" id="WP_371753983.1">
    <property type="nucleotide sequence ID" value="NZ_JAYJLD010000011.1"/>
</dbReference>
<dbReference type="PROSITE" id="PS51892">
    <property type="entry name" value="SUBTILASE"/>
    <property type="match status" value="1"/>
</dbReference>
<evidence type="ECO:0000256" key="5">
    <source>
        <dbReference type="ARBA" id="ARBA00022825"/>
    </source>
</evidence>
<dbReference type="PRINTS" id="PR00723">
    <property type="entry name" value="SUBTILISIN"/>
</dbReference>
<reference evidence="8" key="1">
    <citation type="submission" date="2023-12" db="EMBL/GenBank/DDBJ databases">
        <title>Fervidustalea candida gen. nov., sp. nov., a novel member of the family Paenibacillaceae isolated from a geothermal area.</title>
        <authorList>
            <person name="Li W.-J."/>
            <person name="Jiao J.-Y."/>
            <person name="Chen Y."/>
        </authorList>
    </citation>
    <scope>NUCLEOTIDE SEQUENCE</scope>
    <source>
        <strain evidence="8">SYSU GA230002</strain>
    </source>
</reference>
<dbReference type="InterPro" id="IPR022398">
    <property type="entry name" value="Peptidase_S8_His-AS"/>
</dbReference>
<dbReference type="Proteomes" id="UP001310386">
    <property type="component" value="Unassembled WGS sequence"/>
</dbReference>
<dbReference type="InterPro" id="IPR034202">
    <property type="entry name" value="Subtilisin_Carlsberg-like"/>
</dbReference>
<keyword evidence="9" id="KW-1185">Reference proteome</keyword>
<dbReference type="EMBL" id="JAYJLD010000011">
    <property type="protein sequence ID" value="MEB3101862.1"/>
    <property type="molecule type" value="Genomic_DNA"/>
</dbReference>
<evidence type="ECO:0000256" key="2">
    <source>
        <dbReference type="ARBA" id="ARBA00022670"/>
    </source>
</evidence>
<feature type="domain" description="Peptidase S8/S53" evidence="7">
    <location>
        <begin position="136"/>
        <end position="365"/>
    </location>
</feature>
<sequence>MNLAKLLQLLHNEIEAGKGTPQKKKKIIRFQNPAQFQECVLELQKMKNSLSNLSAVRPIGMIHAISCPLQSTQIEEHFESLLSLEDDIHINLHSYIFNPMNPNFNRNSLKEFDISQSIPWGVKKIKAPQVWKKATGRKINIGVVDTGVDYAHPDLRLSLGRGINLLNRLLPPVDDNGHGTHIAGTIAASNKINGIRGVAPGAVIHPVKAFDYNGSAFVSDIIMGIDWCVNNRMDIINMSFGMKHRSQSLFDAVLGAYNAGIVIVSSSGNDSKRFNVDYPARFQETIAVGATDTDDKIASFSNRGKQIDVYAPGEKIFSTWTGGKYNELSGTSMATSHVTGLIALLLSSRPNLSPKTVKLILKKSSVPIKSSKYKNKVLRKGIVNAVQMFKLLRARRKRKKPGLSIPGLV</sequence>
<proteinExistence type="inferred from homology"/>
<organism evidence="8 9">
    <name type="scientific">Ferviditalea candida</name>
    <dbReference type="NCBI Taxonomy" id="3108399"/>
    <lineage>
        <taxon>Bacteria</taxon>
        <taxon>Bacillati</taxon>
        <taxon>Bacillota</taxon>
        <taxon>Bacilli</taxon>
        <taxon>Bacillales</taxon>
        <taxon>Paenibacillaceae</taxon>
        <taxon>Ferviditalea</taxon>
    </lineage>
</organism>
<evidence type="ECO:0000259" key="7">
    <source>
        <dbReference type="Pfam" id="PF00082"/>
    </source>
</evidence>
<comment type="caution">
    <text evidence="8">The sequence shown here is derived from an EMBL/GenBank/DDBJ whole genome shotgun (WGS) entry which is preliminary data.</text>
</comment>
<dbReference type="PANTHER" id="PTHR43806:SF11">
    <property type="entry name" value="CEREVISIN-RELATED"/>
    <property type="match status" value="1"/>
</dbReference>
<dbReference type="Gene3D" id="3.40.50.200">
    <property type="entry name" value="Peptidase S8/S53 domain"/>
    <property type="match status" value="1"/>
</dbReference>
<evidence type="ECO:0000313" key="9">
    <source>
        <dbReference type="Proteomes" id="UP001310386"/>
    </source>
</evidence>
<evidence type="ECO:0000313" key="8">
    <source>
        <dbReference type="EMBL" id="MEB3101862.1"/>
    </source>
</evidence>
<dbReference type="InterPro" id="IPR015500">
    <property type="entry name" value="Peptidase_S8_subtilisin-rel"/>
</dbReference>
<accession>A0ABU5ZH82</accession>
<feature type="active site" description="Charge relay system" evidence="6">
    <location>
        <position position="145"/>
    </location>
</feature>
<dbReference type="CDD" id="cd07477">
    <property type="entry name" value="Peptidases_S8_Subtilisin_subset"/>
    <property type="match status" value="1"/>
</dbReference>
<evidence type="ECO:0000256" key="3">
    <source>
        <dbReference type="ARBA" id="ARBA00022723"/>
    </source>
</evidence>
<protein>
    <submittedName>
        <fullName evidence="8">S8 family peptidase</fullName>
    </submittedName>
</protein>
<dbReference type="PROSITE" id="PS00136">
    <property type="entry name" value="SUBTILASE_ASP"/>
    <property type="match status" value="1"/>
</dbReference>
<evidence type="ECO:0000256" key="1">
    <source>
        <dbReference type="ARBA" id="ARBA00011073"/>
    </source>
</evidence>
<keyword evidence="4 6" id="KW-0378">Hydrolase</keyword>
<dbReference type="InterPro" id="IPR036852">
    <property type="entry name" value="Peptidase_S8/S53_dom_sf"/>
</dbReference>
<keyword evidence="5 6" id="KW-0720">Serine protease</keyword>
<keyword evidence="2 6" id="KW-0645">Protease</keyword>
<feature type="active site" description="Charge relay system" evidence="6">
    <location>
        <position position="332"/>
    </location>
</feature>
<evidence type="ECO:0000256" key="6">
    <source>
        <dbReference type="PROSITE-ProRule" id="PRU01240"/>
    </source>
</evidence>
<gene>
    <name evidence="8" type="ORF">VF724_09315</name>
</gene>
<dbReference type="PANTHER" id="PTHR43806">
    <property type="entry name" value="PEPTIDASE S8"/>
    <property type="match status" value="1"/>
</dbReference>